<feature type="transmembrane region" description="Helical" evidence="1">
    <location>
        <begin position="25"/>
        <end position="50"/>
    </location>
</feature>
<evidence type="ECO:0000256" key="1">
    <source>
        <dbReference type="SAM" id="Phobius"/>
    </source>
</evidence>
<proteinExistence type="predicted"/>
<evidence type="ECO:0000313" key="2">
    <source>
        <dbReference type="EMBL" id="KAK4727415.1"/>
    </source>
</evidence>
<organism evidence="2 3">
    <name type="scientific">Solanum pinnatisectum</name>
    <name type="common">tansyleaf nightshade</name>
    <dbReference type="NCBI Taxonomy" id="50273"/>
    <lineage>
        <taxon>Eukaryota</taxon>
        <taxon>Viridiplantae</taxon>
        <taxon>Streptophyta</taxon>
        <taxon>Embryophyta</taxon>
        <taxon>Tracheophyta</taxon>
        <taxon>Spermatophyta</taxon>
        <taxon>Magnoliopsida</taxon>
        <taxon>eudicotyledons</taxon>
        <taxon>Gunneridae</taxon>
        <taxon>Pentapetalae</taxon>
        <taxon>asterids</taxon>
        <taxon>lamiids</taxon>
        <taxon>Solanales</taxon>
        <taxon>Solanaceae</taxon>
        <taxon>Solanoideae</taxon>
        <taxon>Solaneae</taxon>
        <taxon>Solanum</taxon>
    </lineage>
</organism>
<keyword evidence="1" id="KW-1133">Transmembrane helix</keyword>
<protein>
    <submittedName>
        <fullName evidence="2">Uncharacterized protein</fullName>
    </submittedName>
</protein>
<sequence>MIYTKCIFEVYTVYTADSRTPKSVFFIRICIFCISTCFSVFLPCILHFLAVYQRIQRVYHCIPAAFSMLSTFQNLEFQFPAPVPPLTCSSTVLDSIESVELGL</sequence>
<name>A0AAV9LSF9_9SOLN</name>
<dbReference type="EMBL" id="JAWPEI010000005">
    <property type="protein sequence ID" value="KAK4727415.1"/>
    <property type="molecule type" value="Genomic_DNA"/>
</dbReference>
<evidence type="ECO:0000313" key="3">
    <source>
        <dbReference type="Proteomes" id="UP001311915"/>
    </source>
</evidence>
<keyword evidence="1" id="KW-0812">Transmembrane</keyword>
<keyword evidence="1" id="KW-0472">Membrane</keyword>
<keyword evidence="3" id="KW-1185">Reference proteome</keyword>
<gene>
    <name evidence="2" type="ORF">R3W88_032332</name>
</gene>
<dbReference type="AlphaFoldDB" id="A0AAV9LSF9"/>
<accession>A0AAV9LSF9</accession>
<dbReference type="Proteomes" id="UP001311915">
    <property type="component" value="Unassembled WGS sequence"/>
</dbReference>
<reference evidence="2 3" key="1">
    <citation type="submission" date="2023-10" db="EMBL/GenBank/DDBJ databases">
        <title>Genome-Wide Identification Analysis in wild type Solanum Pinnatisectum Reveals Some Genes Defensing Phytophthora Infestans.</title>
        <authorList>
            <person name="Sun C."/>
        </authorList>
    </citation>
    <scope>NUCLEOTIDE SEQUENCE [LARGE SCALE GENOMIC DNA]</scope>
    <source>
        <strain evidence="2">LQN</strain>
        <tissue evidence="2">Leaf</tissue>
    </source>
</reference>
<comment type="caution">
    <text evidence="2">The sequence shown here is derived from an EMBL/GenBank/DDBJ whole genome shotgun (WGS) entry which is preliminary data.</text>
</comment>